<dbReference type="AlphaFoldDB" id="A0A255EE17"/>
<keyword evidence="2" id="KW-0472">Membrane</keyword>
<dbReference type="PANTHER" id="PTHR22911">
    <property type="entry name" value="ACYL-MALONYL CONDENSING ENZYME-RELATED"/>
    <property type="match status" value="1"/>
</dbReference>
<gene>
    <name evidence="4" type="ORF">CGZ91_09860</name>
</gene>
<feature type="transmembrane region" description="Helical" evidence="2">
    <location>
        <begin position="258"/>
        <end position="276"/>
    </location>
</feature>
<name>A0A255EE17_9ACTN</name>
<feature type="transmembrane region" description="Helical" evidence="2">
    <location>
        <begin position="85"/>
        <end position="107"/>
    </location>
</feature>
<sequence>MGPVGLVLVGIFSVQAGAAIAGTQFGVTDPIVLVGLRLMFSAAVLGVVVRPRLRGHSRRDWQLLWWYAGSLLVMNVAIYESFSRIPLGVAVTIEFLGPIAVALVSAIRAGRQGWWGLLWVALAAAGVLGLGLSPTLDLDWWGVTLAVIAAAGWASYIWAGSRIAATELGPSTTLAIASLMCAAATVVPMVVVGGPALLDPRLLAVGLGIAVLSSVIPYSAELRALRWLPAGTFGILMSVEPAVATLMGLLILDQQLSWLGWGSIACVMLASIGVTWQQAYADRTSAREVGG</sequence>
<dbReference type="PANTHER" id="PTHR22911:SF37">
    <property type="entry name" value="THREONINE_HOMOSERINE EXPORTER RHTA"/>
    <property type="match status" value="1"/>
</dbReference>
<comment type="similarity">
    <text evidence="1">Belongs to the EamA transporter family.</text>
</comment>
<feature type="transmembrane region" description="Helical" evidence="2">
    <location>
        <begin position="171"/>
        <end position="196"/>
    </location>
</feature>
<dbReference type="SUPFAM" id="SSF103481">
    <property type="entry name" value="Multidrug resistance efflux transporter EmrE"/>
    <property type="match status" value="2"/>
</dbReference>
<dbReference type="EMBL" id="NMVJ01000008">
    <property type="protein sequence ID" value="OYN89807.1"/>
    <property type="molecule type" value="Genomic_DNA"/>
</dbReference>
<feature type="transmembrane region" description="Helical" evidence="2">
    <location>
        <begin position="202"/>
        <end position="220"/>
    </location>
</feature>
<feature type="transmembrane region" description="Helical" evidence="2">
    <location>
        <begin position="140"/>
        <end position="159"/>
    </location>
</feature>
<feature type="domain" description="EamA" evidence="3">
    <location>
        <begin position="140"/>
        <end position="275"/>
    </location>
</feature>
<proteinExistence type="inferred from homology"/>
<keyword evidence="2" id="KW-1133">Transmembrane helix</keyword>
<dbReference type="GO" id="GO:0015565">
    <property type="term" value="F:threonine efflux transmembrane transporter activity"/>
    <property type="evidence" value="ECO:0007669"/>
    <property type="project" value="TreeGrafter"/>
</dbReference>
<feature type="transmembrane region" description="Helical" evidence="2">
    <location>
        <begin position="227"/>
        <end position="252"/>
    </location>
</feature>
<dbReference type="InterPro" id="IPR037185">
    <property type="entry name" value="EmrE-like"/>
</dbReference>
<feature type="transmembrane region" description="Helical" evidence="2">
    <location>
        <begin position="31"/>
        <end position="49"/>
    </location>
</feature>
<dbReference type="Pfam" id="PF00892">
    <property type="entry name" value="EamA"/>
    <property type="match status" value="1"/>
</dbReference>
<evidence type="ECO:0000256" key="2">
    <source>
        <dbReference type="SAM" id="Phobius"/>
    </source>
</evidence>
<feature type="transmembrane region" description="Helical" evidence="2">
    <location>
        <begin position="61"/>
        <end position="79"/>
    </location>
</feature>
<comment type="caution">
    <text evidence="4">The sequence shown here is derived from an EMBL/GenBank/DDBJ whole genome shotgun (WGS) entry which is preliminary data.</text>
</comment>
<dbReference type="InterPro" id="IPR000620">
    <property type="entry name" value="EamA_dom"/>
</dbReference>
<keyword evidence="5" id="KW-1185">Reference proteome</keyword>
<keyword evidence="2" id="KW-0812">Transmembrane</keyword>
<evidence type="ECO:0000256" key="1">
    <source>
        <dbReference type="ARBA" id="ARBA00007362"/>
    </source>
</evidence>
<reference evidence="4 5" key="1">
    <citation type="submission" date="2017-07" db="EMBL/GenBank/DDBJ databases">
        <title>Draft whole genome sequences of clinical Proprionibacteriaceae strains.</title>
        <authorList>
            <person name="Bernier A.-M."/>
            <person name="Bernard K."/>
            <person name="Domingo M.-C."/>
        </authorList>
    </citation>
    <scope>NUCLEOTIDE SEQUENCE [LARGE SCALE GENOMIC DNA]</scope>
    <source>
        <strain evidence="4 5">NML 150081</strain>
    </source>
</reference>
<accession>A0A255EE17</accession>
<dbReference type="OrthoDB" id="9815120at2"/>
<evidence type="ECO:0000313" key="4">
    <source>
        <dbReference type="EMBL" id="OYN89807.1"/>
    </source>
</evidence>
<organism evidence="4 5">
    <name type="scientific">Parenemella sanctibonifatiensis</name>
    <dbReference type="NCBI Taxonomy" id="2016505"/>
    <lineage>
        <taxon>Bacteria</taxon>
        <taxon>Bacillati</taxon>
        <taxon>Actinomycetota</taxon>
        <taxon>Actinomycetes</taxon>
        <taxon>Propionibacteriales</taxon>
        <taxon>Propionibacteriaceae</taxon>
        <taxon>Parenemella</taxon>
    </lineage>
</organism>
<evidence type="ECO:0000313" key="5">
    <source>
        <dbReference type="Proteomes" id="UP000216300"/>
    </source>
</evidence>
<dbReference type="GO" id="GO:0005886">
    <property type="term" value="C:plasma membrane"/>
    <property type="evidence" value="ECO:0007669"/>
    <property type="project" value="TreeGrafter"/>
</dbReference>
<feature type="transmembrane region" description="Helical" evidence="2">
    <location>
        <begin position="114"/>
        <end position="134"/>
    </location>
</feature>
<protein>
    <submittedName>
        <fullName evidence="4">EamA family transporter</fullName>
    </submittedName>
</protein>
<dbReference type="Proteomes" id="UP000216300">
    <property type="component" value="Unassembled WGS sequence"/>
</dbReference>
<evidence type="ECO:0000259" key="3">
    <source>
        <dbReference type="Pfam" id="PF00892"/>
    </source>
</evidence>